<sequence length="115" mass="13511">MTDEERFMHLRSLLLPAYAELEKELSKDDPPIEDYHFFESERERFLFVFKRRQRNKDLNREVAAALANVITSFESTTDEMICTNSVTKGELYFLAYTDVSMTVLFGALVFRPEVE</sequence>
<keyword evidence="2" id="KW-1185">Reference proteome</keyword>
<gene>
    <name evidence="1" type="ORF">HHL17_33260</name>
</gene>
<proteinExistence type="predicted"/>
<dbReference type="EMBL" id="JABBGC010000004">
    <property type="protein sequence ID" value="NML42103.1"/>
    <property type="molecule type" value="Genomic_DNA"/>
</dbReference>
<reference evidence="1 2" key="1">
    <citation type="submission" date="2020-04" db="EMBL/GenBank/DDBJ databases">
        <title>Chitinophaga sp. G-6-1-13 sp. nov., isolated from soil.</title>
        <authorList>
            <person name="Dahal R.H."/>
            <person name="Chaudhary D.K."/>
        </authorList>
    </citation>
    <scope>NUCLEOTIDE SEQUENCE [LARGE SCALE GENOMIC DNA]</scope>
    <source>
        <strain evidence="1 2">G-6-1-13</strain>
    </source>
</reference>
<protein>
    <submittedName>
        <fullName evidence="1">Uncharacterized protein</fullName>
    </submittedName>
</protein>
<evidence type="ECO:0000313" key="2">
    <source>
        <dbReference type="Proteomes" id="UP000583266"/>
    </source>
</evidence>
<dbReference type="Proteomes" id="UP000583266">
    <property type="component" value="Unassembled WGS sequence"/>
</dbReference>
<evidence type="ECO:0000313" key="1">
    <source>
        <dbReference type="EMBL" id="NML42103.1"/>
    </source>
</evidence>
<organism evidence="1 2">
    <name type="scientific">Chitinophaga fulva</name>
    <dbReference type="NCBI Taxonomy" id="2728842"/>
    <lineage>
        <taxon>Bacteria</taxon>
        <taxon>Pseudomonadati</taxon>
        <taxon>Bacteroidota</taxon>
        <taxon>Chitinophagia</taxon>
        <taxon>Chitinophagales</taxon>
        <taxon>Chitinophagaceae</taxon>
        <taxon>Chitinophaga</taxon>
    </lineage>
</organism>
<dbReference type="RefSeq" id="WP_169229102.1">
    <property type="nucleotide sequence ID" value="NZ_JABBGC010000004.1"/>
</dbReference>
<comment type="caution">
    <text evidence="1">The sequence shown here is derived from an EMBL/GenBank/DDBJ whole genome shotgun (WGS) entry which is preliminary data.</text>
</comment>
<name>A0A848GZY0_9BACT</name>
<dbReference type="AlphaFoldDB" id="A0A848GZY0"/>
<accession>A0A848GZY0</accession>